<sequence>MSCLSIYLNEDLDTLVKEYVDIESREAEEDMAGKTMGIYKVQSEDHGQGDGRFTDVRVVLEGVEVLHNLQSVTHAWVMLYGLIYALNLNYPKSLKCTFEVYQKILMDLDSTKLSPKVQTLKLKLLQ</sequence>
<name>A0AC58G142_DANRE</name>
<evidence type="ECO:0000313" key="1">
    <source>
        <dbReference type="Proteomes" id="UP000000437"/>
    </source>
</evidence>
<accession>A0AC58G142</accession>
<keyword evidence="1" id="KW-1185">Reference proteome</keyword>
<organism evidence="1 2">
    <name type="scientific">Danio rerio</name>
    <name type="common">Zebrafish</name>
    <name type="synonym">Brachydanio rerio</name>
    <dbReference type="NCBI Taxonomy" id="7955"/>
    <lineage>
        <taxon>Eukaryota</taxon>
        <taxon>Metazoa</taxon>
        <taxon>Chordata</taxon>
        <taxon>Craniata</taxon>
        <taxon>Vertebrata</taxon>
        <taxon>Euteleostomi</taxon>
        <taxon>Actinopterygii</taxon>
        <taxon>Neopterygii</taxon>
        <taxon>Teleostei</taxon>
        <taxon>Ostariophysi</taxon>
        <taxon>Cypriniformes</taxon>
        <taxon>Danionidae</taxon>
        <taxon>Danioninae</taxon>
        <taxon>Danio</taxon>
    </lineage>
</organism>
<evidence type="ECO:0000313" key="2">
    <source>
        <dbReference type="RefSeq" id="XP_073763457.1"/>
    </source>
</evidence>
<reference evidence="2" key="1">
    <citation type="submission" date="2025-08" db="UniProtKB">
        <authorList>
            <consortium name="RefSeq"/>
        </authorList>
    </citation>
    <scope>IDENTIFICATION</scope>
    <source>
        <strain evidence="2">Tuebingen</strain>
        <tissue evidence="2">Fibroblasts and whole tissue</tissue>
    </source>
</reference>
<dbReference type="Proteomes" id="UP000000437">
    <property type="component" value="Chromosome 7"/>
</dbReference>
<gene>
    <name evidence="2" type="primary">LOC137490308</name>
</gene>
<protein>
    <submittedName>
        <fullName evidence="2">Uncharacterized protein isoform X4</fullName>
    </submittedName>
</protein>
<dbReference type="RefSeq" id="XP_073763457.1">
    <property type="nucleotide sequence ID" value="XM_073907356.1"/>
</dbReference>
<proteinExistence type="predicted"/>